<feature type="transmembrane region" description="Helical" evidence="1">
    <location>
        <begin position="38"/>
        <end position="57"/>
    </location>
</feature>
<keyword evidence="1" id="KW-0472">Membrane</keyword>
<dbReference type="CDD" id="cd07385">
    <property type="entry name" value="MPP_YkuE_C"/>
    <property type="match status" value="1"/>
</dbReference>
<dbReference type="Proteomes" id="UP000754644">
    <property type="component" value="Unassembled WGS sequence"/>
</dbReference>
<sequence length="363" mass="40370">MSRSGRARMISGFLLVTLALHVPIFFYPILRLCAWLELSGWATLLVFVPLASSQVVSRIFLRHRVSSFARGLRRLADFWLGLSPIVVMTLLVAEVVVLLDLAAAFDAAVVVICFSAIVGILGLINAMSLKVKTIRFDSPKLSQPVRFVQITDVHIGSRNKGFLDRVIHKINQLEPDFLCITGDFIDAPGVTEATLQALTTVVGPIYYCTGNHEKYEDFEAILTRLTNLGVTILRDDSLHHRHDLQVIGIDDMEDALQVKRQLDLLDVDLQAFVLLLYHRPKGLEAAAAAGVDLMLSGHTHNGQIMPFNLIVNRVFDRIKGMYQLDKTRLYVSQGTGTWGPVMRVGTSSEITLFELYPTATLSQ</sequence>
<evidence type="ECO:0000256" key="1">
    <source>
        <dbReference type="SAM" id="Phobius"/>
    </source>
</evidence>
<proteinExistence type="predicted"/>
<name>A0A972VXI1_9GAMM</name>
<feature type="transmembrane region" description="Helical" evidence="1">
    <location>
        <begin position="105"/>
        <end position="126"/>
    </location>
</feature>
<dbReference type="InterPro" id="IPR004843">
    <property type="entry name" value="Calcineurin-like_PHP"/>
</dbReference>
<gene>
    <name evidence="3" type="ORF">HQ497_08115</name>
</gene>
<dbReference type="AlphaFoldDB" id="A0A972VXI1"/>
<feature type="domain" description="Calcineurin-like phosphoesterase" evidence="2">
    <location>
        <begin position="146"/>
        <end position="301"/>
    </location>
</feature>
<dbReference type="SUPFAM" id="SSF56300">
    <property type="entry name" value="Metallo-dependent phosphatases"/>
    <property type="match status" value="1"/>
</dbReference>
<protein>
    <submittedName>
        <fullName evidence="3">Metallophosphoesterase</fullName>
    </submittedName>
</protein>
<dbReference type="InterPro" id="IPR029052">
    <property type="entry name" value="Metallo-depent_PP-like"/>
</dbReference>
<dbReference type="GO" id="GO:0016787">
    <property type="term" value="F:hydrolase activity"/>
    <property type="evidence" value="ECO:0007669"/>
    <property type="project" value="InterPro"/>
</dbReference>
<dbReference type="Pfam" id="PF00149">
    <property type="entry name" value="Metallophos"/>
    <property type="match status" value="1"/>
</dbReference>
<keyword evidence="1" id="KW-1133">Transmembrane helix</keyword>
<evidence type="ECO:0000313" key="3">
    <source>
        <dbReference type="EMBL" id="NQV65316.1"/>
    </source>
</evidence>
<evidence type="ECO:0000259" key="2">
    <source>
        <dbReference type="Pfam" id="PF00149"/>
    </source>
</evidence>
<organism evidence="3 4">
    <name type="scientific">SAR86 cluster bacterium</name>
    <dbReference type="NCBI Taxonomy" id="2030880"/>
    <lineage>
        <taxon>Bacteria</taxon>
        <taxon>Pseudomonadati</taxon>
        <taxon>Pseudomonadota</taxon>
        <taxon>Gammaproteobacteria</taxon>
        <taxon>SAR86 cluster</taxon>
    </lineage>
</organism>
<dbReference type="EMBL" id="JABMOJ010000301">
    <property type="protein sequence ID" value="NQV65316.1"/>
    <property type="molecule type" value="Genomic_DNA"/>
</dbReference>
<accession>A0A972VXI1</accession>
<reference evidence="3" key="1">
    <citation type="submission" date="2020-05" db="EMBL/GenBank/DDBJ databases">
        <title>Sulfur intermediates as new biogeochemical hubs in an aquatic model microbial ecosystem.</title>
        <authorList>
            <person name="Vigneron A."/>
        </authorList>
    </citation>
    <scope>NUCLEOTIDE SEQUENCE</scope>
    <source>
        <strain evidence="3">Bin.250</strain>
    </source>
</reference>
<dbReference type="PANTHER" id="PTHR31302:SF0">
    <property type="entry name" value="TRANSMEMBRANE PROTEIN WITH METALLOPHOSPHOESTERASE DOMAIN"/>
    <property type="match status" value="1"/>
</dbReference>
<feature type="transmembrane region" description="Helical" evidence="1">
    <location>
        <begin position="12"/>
        <end position="32"/>
    </location>
</feature>
<keyword evidence="1" id="KW-0812">Transmembrane</keyword>
<dbReference type="Gene3D" id="3.60.21.10">
    <property type="match status" value="1"/>
</dbReference>
<comment type="caution">
    <text evidence="3">The sequence shown here is derived from an EMBL/GenBank/DDBJ whole genome shotgun (WGS) entry which is preliminary data.</text>
</comment>
<feature type="transmembrane region" description="Helical" evidence="1">
    <location>
        <begin position="78"/>
        <end position="99"/>
    </location>
</feature>
<dbReference type="InterPro" id="IPR051158">
    <property type="entry name" value="Metallophosphoesterase_sf"/>
</dbReference>
<dbReference type="PANTHER" id="PTHR31302">
    <property type="entry name" value="TRANSMEMBRANE PROTEIN WITH METALLOPHOSPHOESTERASE DOMAIN-RELATED"/>
    <property type="match status" value="1"/>
</dbReference>
<evidence type="ECO:0000313" key="4">
    <source>
        <dbReference type="Proteomes" id="UP000754644"/>
    </source>
</evidence>